<evidence type="ECO:0000256" key="1">
    <source>
        <dbReference type="SAM" id="MobiDB-lite"/>
    </source>
</evidence>
<protein>
    <submittedName>
        <fullName evidence="2">Uncharacterized protein</fullName>
    </submittedName>
</protein>
<evidence type="ECO:0000313" key="3">
    <source>
        <dbReference type="Proteomes" id="UP000003963"/>
    </source>
</evidence>
<reference evidence="2 3" key="1">
    <citation type="submission" date="2009-02" db="EMBL/GenBank/DDBJ databases">
        <title>Annotation of Streptomyces hygroscopicus strain ATCC 53653.</title>
        <authorList>
            <consortium name="The Broad Institute Genome Sequencing Platform"/>
            <consortium name="Broad Institute Microbial Sequencing Center"/>
            <person name="Fischbach M."/>
            <person name="Godfrey P."/>
            <person name="Ward D."/>
            <person name="Young S."/>
            <person name="Zeng Q."/>
            <person name="Koehrsen M."/>
            <person name="Alvarado L."/>
            <person name="Berlin A.M."/>
            <person name="Bochicchio J."/>
            <person name="Borenstein D."/>
            <person name="Chapman S.B."/>
            <person name="Chen Z."/>
            <person name="Engels R."/>
            <person name="Freedman E."/>
            <person name="Gellesch M."/>
            <person name="Goldberg J."/>
            <person name="Griggs A."/>
            <person name="Gujja S."/>
            <person name="Heilman E.R."/>
            <person name="Heiman D.I."/>
            <person name="Hepburn T.A."/>
            <person name="Howarth C."/>
            <person name="Jen D."/>
            <person name="Larson L."/>
            <person name="Lewis B."/>
            <person name="Mehta T."/>
            <person name="Park D."/>
            <person name="Pearson M."/>
            <person name="Richards J."/>
            <person name="Roberts A."/>
            <person name="Saif S."/>
            <person name="Shea T.D."/>
            <person name="Shenoy N."/>
            <person name="Sisk P."/>
            <person name="Stolte C."/>
            <person name="Sykes S.N."/>
            <person name="Thomson T."/>
            <person name="Walk T."/>
            <person name="White J."/>
            <person name="Yandava C."/>
            <person name="Straight P."/>
            <person name="Clardy J."/>
            <person name="Hung D."/>
            <person name="Kolter R."/>
            <person name="Mekalanos J."/>
            <person name="Walker S."/>
            <person name="Walsh C.T."/>
            <person name="Wieland-Brown L.C."/>
            <person name="Haas B."/>
            <person name="Nusbaum C."/>
            <person name="Birren B."/>
        </authorList>
    </citation>
    <scope>NUCLEOTIDE SEQUENCE [LARGE SCALE GENOMIC DNA]</scope>
    <source>
        <strain evidence="2 3">ATCC 53653</strain>
    </source>
</reference>
<sequence>MARPYGGQSRPGPHPAGRDGAATGAGVSTLRAFSSGLPRRRPAITDDSAPAGSPMLHRLAAEKATGSFMRERGTLHLADGHVIHAESPDTPALELLLTAGGALSPEQWRQALDAAGPEQRVGRFLVDSGRFPEGALELCHLGALYDAAFFVLGPDGGPARFRYGVEHWLGAVRPVPVVAVQRETARRQELLHEIWPEDAADTEPLVRTRLPLDTRLPRRQRAVLEHVDGVRTAADIARLLGRPAFHTLVDVRRLAAAGIVAADAGIVAPTRRRPRPEALAARPPATSTGPDISLLRRLRNALEGL</sequence>
<dbReference type="EMBL" id="GG657754">
    <property type="protein sequence ID" value="EFL26271.1"/>
    <property type="molecule type" value="Genomic_DNA"/>
</dbReference>
<dbReference type="HOGENOM" id="CLU_061329_0_0_11"/>
<evidence type="ECO:0000313" key="2">
    <source>
        <dbReference type="EMBL" id="EFL26271.1"/>
    </source>
</evidence>
<dbReference type="Proteomes" id="UP000003963">
    <property type="component" value="Unassembled WGS sequence"/>
</dbReference>
<name>D9WT50_9ACTN</name>
<proteinExistence type="predicted"/>
<dbReference type="STRING" id="457427.SSOG_05985"/>
<keyword evidence="3" id="KW-1185">Reference proteome</keyword>
<feature type="region of interest" description="Disordered" evidence="1">
    <location>
        <begin position="1"/>
        <end position="54"/>
    </location>
</feature>
<dbReference type="AlphaFoldDB" id="D9WT50"/>
<gene>
    <name evidence="2" type="ORF">SSOG_05985</name>
</gene>
<accession>D9WT50</accession>
<organism evidence="2 3">
    <name type="scientific">Streptomyces himastatinicus ATCC 53653</name>
    <dbReference type="NCBI Taxonomy" id="457427"/>
    <lineage>
        <taxon>Bacteria</taxon>
        <taxon>Bacillati</taxon>
        <taxon>Actinomycetota</taxon>
        <taxon>Actinomycetes</taxon>
        <taxon>Kitasatosporales</taxon>
        <taxon>Streptomycetaceae</taxon>
        <taxon>Streptomyces</taxon>
        <taxon>Streptomyces violaceusniger group</taxon>
    </lineage>
</organism>